<protein>
    <submittedName>
        <fullName evidence="9">Gluconate transporter family protein</fullName>
    </submittedName>
</protein>
<dbReference type="NCBIfam" id="TIGR00791">
    <property type="entry name" value="gntP"/>
    <property type="match status" value="1"/>
</dbReference>
<dbReference type="GO" id="GO:0005886">
    <property type="term" value="C:plasma membrane"/>
    <property type="evidence" value="ECO:0007669"/>
    <property type="project" value="UniProtKB-SubCell"/>
</dbReference>
<dbReference type="PANTHER" id="PTHR30354">
    <property type="entry name" value="GNT FAMILY GLUCONATE TRANSPORTER"/>
    <property type="match status" value="1"/>
</dbReference>
<keyword evidence="2" id="KW-0813">Transport</keyword>
<evidence type="ECO:0000256" key="5">
    <source>
        <dbReference type="ARBA" id="ARBA00022989"/>
    </source>
</evidence>
<comment type="subcellular location">
    <subcellularLocation>
        <location evidence="1">Cell membrane</location>
        <topology evidence="1">Multi-pass membrane protein</topology>
    </subcellularLocation>
</comment>
<dbReference type="AlphaFoldDB" id="A0A402C4P1"/>
<dbReference type="Proteomes" id="UP000287519">
    <property type="component" value="Unassembled WGS sequence"/>
</dbReference>
<reference evidence="9 10" key="1">
    <citation type="submission" date="2018-11" db="EMBL/GenBank/DDBJ databases">
        <title>Microbial catabolism of amino acid.</title>
        <authorList>
            <person name="Hibi M."/>
            <person name="Ogawa J."/>
        </authorList>
    </citation>
    <scope>NUCLEOTIDE SEQUENCE [LARGE SCALE GENOMIC DNA]</scope>
    <source>
        <strain evidence="9 10">C31-06</strain>
    </source>
</reference>
<evidence type="ECO:0000256" key="7">
    <source>
        <dbReference type="ARBA" id="ARBA00049663"/>
    </source>
</evidence>
<evidence type="ECO:0000256" key="8">
    <source>
        <dbReference type="SAM" id="Phobius"/>
    </source>
</evidence>
<keyword evidence="6 8" id="KW-0472">Membrane</keyword>
<feature type="transmembrane region" description="Helical" evidence="8">
    <location>
        <begin position="213"/>
        <end position="232"/>
    </location>
</feature>
<organism evidence="9 10">
    <name type="scientific">Rhodococcus wratislaviensis</name>
    <name type="common">Tsukamurella wratislaviensis</name>
    <dbReference type="NCBI Taxonomy" id="44752"/>
    <lineage>
        <taxon>Bacteria</taxon>
        <taxon>Bacillati</taxon>
        <taxon>Actinomycetota</taxon>
        <taxon>Actinomycetes</taxon>
        <taxon>Mycobacteriales</taxon>
        <taxon>Nocardiaceae</taxon>
        <taxon>Rhodococcus</taxon>
    </lineage>
</organism>
<feature type="transmembrane region" description="Helical" evidence="8">
    <location>
        <begin position="346"/>
        <end position="373"/>
    </location>
</feature>
<comment type="caution">
    <text evidence="9">The sequence shown here is derived from an EMBL/GenBank/DDBJ whole genome shotgun (WGS) entry which is preliminary data.</text>
</comment>
<evidence type="ECO:0000313" key="9">
    <source>
        <dbReference type="EMBL" id="GCE38569.1"/>
    </source>
</evidence>
<dbReference type="PANTHER" id="PTHR30354:SF22">
    <property type="entry name" value="HIGH-AFFINITY GLUCONATE TRANSPORTER"/>
    <property type="match status" value="1"/>
</dbReference>
<dbReference type="GO" id="GO:0015128">
    <property type="term" value="F:gluconate transmembrane transporter activity"/>
    <property type="evidence" value="ECO:0007669"/>
    <property type="project" value="InterPro"/>
</dbReference>
<keyword evidence="10" id="KW-1185">Reference proteome</keyword>
<evidence type="ECO:0000256" key="4">
    <source>
        <dbReference type="ARBA" id="ARBA00022692"/>
    </source>
</evidence>
<feature type="transmembrane region" description="Helical" evidence="8">
    <location>
        <begin position="268"/>
        <end position="293"/>
    </location>
</feature>
<feature type="transmembrane region" description="Helical" evidence="8">
    <location>
        <begin position="95"/>
        <end position="115"/>
    </location>
</feature>
<feature type="transmembrane region" description="Helical" evidence="8">
    <location>
        <begin position="135"/>
        <end position="168"/>
    </location>
</feature>
<evidence type="ECO:0000313" key="10">
    <source>
        <dbReference type="Proteomes" id="UP000287519"/>
    </source>
</evidence>
<gene>
    <name evidence="9" type="ORF">Rhow_002093</name>
</gene>
<feature type="transmembrane region" description="Helical" evidence="8">
    <location>
        <begin position="424"/>
        <end position="441"/>
    </location>
</feature>
<feature type="transmembrane region" description="Helical" evidence="8">
    <location>
        <begin position="65"/>
        <end position="83"/>
    </location>
</feature>
<dbReference type="PIRSF" id="PIRSF002746">
    <property type="entry name" value="Gluconate_transporter"/>
    <property type="match status" value="1"/>
</dbReference>
<evidence type="ECO:0000256" key="3">
    <source>
        <dbReference type="ARBA" id="ARBA00022475"/>
    </source>
</evidence>
<keyword evidence="3" id="KW-1003">Cell membrane</keyword>
<proteinExistence type="inferred from homology"/>
<feature type="transmembrane region" description="Helical" evidence="8">
    <location>
        <begin position="305"/>
        <end position="325"/>
    </location>
</feature>
<comment type="similarity">
    <text evidence="7">Belongs to the GntP permease family.</text>
</comment>
<evidence type="ECO:0000256" key="1">
    <source>
        <dbReference type="ARBA" id="ARBA00004651"/>
    </source>
</evidence>
<dbReference type="Pfam" id="PF02447">
    <property type="entry name" value="GntP_permease"/>
    <property type="match status" value="1"/>
</dbReference>
<keyword evidence="5 8" id="KW-1133">Transmembrane helix</keyword>
<name>A0A402C4P1_RHOWR</name>
<keyword evidence="4 8" id="KW-0812">Transmembrane</keyword>
<evidence type="ECO:0000256" key="6">
    <source>
        <dbReference type="ARBA" id="ARBA00023136"/>
    </source>
</evidence>
<accession>A0A402C4P1</accession>
<dbReference type="EMBL" id="BHYM01000020">
    <property type="protein sequence ID" value="GCE38569.1"/>
    <property type="molecule type" value="Genomic_DNA"/>
</dbReference>
<dbReference type="InterPro" id="IPR003474">
    <property type="entry name" value="Glcn_transporter"/>
</dbReference>
<feature type="transmembrane region" description="Helical" evidence="8">
    <location>
        <begin position="461"/>
        <end position="485"/>
    </location>
</feature>
<sequence length="486" mass="49426">MRQSDLSHEQRSFQHRSPWSNRMSTASLLAAADSAGTDAQLITAAVVGVAVIIALITWLKLHPFLALSIGAVGVGIGAGLGATDSVKSFVEGFGATMGSVGILIGFGAMFGKLLADSGGADRVVDTLVGRAGPRTLPWMMALVGAVIGLPMFFEIGLVLLMPVIILVARRSGLSLMRIAIPTLAGLSAMHGLVPPHPGPLVAVAALNANLGLTLALGVVVAIPTVIVAGPLFSKLAARWVDVPVPELYVTVEDREGAEVAAERRRPSFAATLSAILLPVVLMLGKAIADVAAADSDSPAKALLDFLGTPVVALGLAVLAGMLLLGRGGGMDRNAIAASLESSLPPIAGILLIVGAGGGFKQVLIGTGIADVIAEAIKGSALPVLFLAWLVAVLIRVATGSATVATVTASGILAPVAAELTSTHVSLMVLAIGSGSLFLSHVNDAGFWLVKEYLGVTVVQNLKTWTVMECIISVTGLAGVLALSVFI</sequence>
<evidence type="ECO:0000256" key="2">
    <source>
        <dbReference type="ARBA" id="ARBA00022448"/>
    </source>
</evidence>
<feature type="transmembrane region" description="Helical" evidence="8">
    <location>
        <begin position="41"/>
        <end position="59"/>
    </location>
</feature>
<feature type="transmembrane region" description="Helical" evidence="8">
    <location>
        <begin position="385"/>
        <end position="412"/>
    </location>
</feature>
<feature type="transmembrane region" description="Helical" evidence="8">
    <location>
        <begin position="175"/>
        <end position="193"/>
    </location>
</feature>